<dbReference type="AlphaFoldDB" id="A8ZQW6"/>
<geneLocation type="plasmid" evidence="2 3">
    <name>pREB8</name>
</geneLocation>
<organism evidence="2 3">
    <name type="scientific">Acaryochloris marina (strain MBIC 11017)</name>
    <dbReference type="NCBI Taxonomy" id="329726"/>
    <lineage>
        <taxon>Bacteria</taxon>
        <taxon>Bacillati</taxon>
        <taxon>Cyanobacteriota</taxon>
        <taxon>Cyanophyceae</taxon>
        <taxon>Acaryochloridales</taxon>
        <taxon>Acaryochloridaceae</taxon>
        <taxon>Acaryochloris</taxon>
    </lineage>
</organism>
<evidence type="ECO:0000256" key="1">
    <source>
        <dbReference type="SAM" id="Phobius"/>
    </source>
</evidence>
<reference evidence="2 3" key="1">
    <citation type="journal article" date="2008" name="Proc. Natl. Acad. Sci. U.S.A.">
        <title>Niche adaptation and genome expansion in the chlorophyll d-producing cyanobacterium Acaryochloris marina.</title>
        <authorList>
            <person name="Swingley W.D."/>
            <person name="Chen M."/>
            <person name="Cheung P.C."/>
            <person name="Conrad A.L."/>
            <person name="Dejesa L.C."/>
            <person name="Hao J."/>
            <person name="Honchak B.M."/>
            <person name="Karbach L.E."/>
            <person name="Kurdoglu A."/>
            <person name="Lahiri S."/>
            <person name="Mastrian S.D."/>
            <person name="Miyashita H."/>
            <person name="Page L."/>
            <person name="Ramakrishna P."/>
            <person name="Satoh S."/>
            <person name="Sattley W.M."/>
            <person name="Shimada Y."/>
            <person name="Taylor H.L."/>
            <person name="Tomo T."/>
            <person name="Tsuchiya T."/>
            <person name="Wang Z.T."/>
            <person name="Raymond J."/>
            <person name="Mimuro M."/>
            <person name="Blankenship R.E."/>
            <person name="Touchman J.W."/>
        </authorList>
    </citation>
    <scope>NUCLEOTIDE SEQUENCE [LARGE SCALE GENOMIC DNA]</scope>
    <source>
        <strain evidence="3">MBIC 11017</strain>
        <plasmid evidence="3">Plasmid pREB8</plasmid>
    </source>
</reference>
<feature type="transmembrane region" description="Helical" evidence="1">
    <location>
        <begin position="12"/>
        <end position="29"/>
    </location>
</feature>
<dbReference type="HOGENOM" id="CLU_118894_0_0_3"/>
<protein>
    <submittedName>
        <fullName evidence="2">Uncharacterized protein</fullName>
    </submittedName>
</protein>
<dbReference type="RefSeq" id="WP_012168465.1">
    <property type="nucleotide sequence ID" value="NC_009933.1"/>
</dbReference>
<keyword evidence="3" id="KW-1185">Reference proteome</keyword>
<keyword evidence="1" id="KW-0812">Transmembrane</keyword>
<sequence length="195" mass="21774">MLLETSSSAQEIIVINLGFAFCGGAIKYIDDAFDSSDHGKTLAMIFAPITGVICYLLIATDIAAATILLAIMLGVALKGKIDTVGHLLALAIVLLLLYVNPPEIMLLPWLVLGLAGFADEIGNDFVDSRPNLLKRASFWSGTKFTYFFLEYRCFMKVMMIILFFMNILSWHYLVAFLFFDLAYHLTGTWSEHWIA</sequence>
<evidence type="ECO:0000313" key="3">
    <source>
        <dbReference type="Proteomes" id="UP000000268"/>
    </source>
</evidence>
<evidence type="ECO:0000313" key="2">
    <source>
        <dbReference type="EMBL" id="ABW33402.1"/>
    </source>
</evidence>
<feature type="transmembrane region" description="Helical" evidence="1">
    <location>
        <begin position="41"/>
        <end position="71"/>
    </location>
</feature>
<keyword evidence="1" id="KW-0472">Membrane</keyword>
<dbReference type="Proteomes" id="UP000000268">
    <property type="component" value="Plasmid pREB8"/>
</dbReference>
<feature type="transmembrane region" description="Helical" evidence="1">
    <location>
        <begin position="83"/>
        <end position="100"/>
    </location>
</feature>
<dbReference type="KEGG" id="amr:AM1_H0052"/>
<accession>A8ZQW6</accession>
<feature type="transmembrane region" description="Helical" evidence="1">
    <location>
        <begin position="157"/>
        <end position="179"/>
    </location>
</feature>
<gene>
    <name evidence="2" type="ordered locus">AM1_H0052</name>
</gene>
<name>A8ZQW6_ACAM1</name>
<dbReference type="EMBL" id="CP000845">
    <property type="protein sequence ID" value="ABW33402.1"/>
    <property type="molecule type" value="Genomic_DNA"/>
</dbReference>
<proteinExistence type="predicted"/>
<keyword evidence="1" id="KW-1133">Transmembrane helix</keyword>
<keyword evidence="2" id="KW-0614">Plasmid</keyword>